<proteinExistence type="inferred from homology"/>
<dbReference type="PROSITE" id="PS52029">
    <property type="entry name" value="LD_TPASE"/>
    <property type="match status" value="1"/>
</dbReference>
<dbReference type="OrthoDB" id="9809748at2"/>
<evidence type="ECO:0000256" key="5">
    <source>
        <dbReference type="ARBA" id="ARBA00022984"/>
    </source>
</evidence>
<reference evidence="9 10" key="1">
    <citation type="submission" date="2015-05" db="EMBL/GenBank/DDBJ databases">
        <authorList>
            <person name="Wang D.B."/>
            <person name="Wang M."/>
        </authorList>
    </citation>
    <scope>NUCLEOTIDE SEQUENCE [LARGE SCALE GENOMIC DNA]</scope>
    <source>
        <strain evidence="9 10">IMCC 12053</strain>
    </source>
</reference>
<dbReference type="Proteomes" id="UP000064920">
    <property type="component" value="Chromosome"/>
</dbReference>
<dbReference type="EMBL" id="CP012023">
    <property type="protein sequence ID" value="ALI55743.1"/>
    <property type="molecule type" value="Genomic_DNA"/>
</dbReference>
<dbReference type="PATRIC" id="fig|1397108.4.peg.1833"/>
<keyword evidence="4 7" id="KW-0133">Cell shape</keyword>
<dbReference type="PANTHER" id="PTHR36699:SF1">
    <property type="entry name" value="L,D-TRANSPEPTIDASE YAFK-RELATED"/>
    <property type="match status" value="1"/>
</dbReference>
<dbReference type="PANTHER" id="PTHR36699">
    <property type="entry name" value="LD-TRANSPEPTIDASE"/>
    <property type="match status" value="1"/>
</dbReference>
<keyword evidence="10" id="KW-1185">Reference proteome</keyword>
<dbReference type="InterPro" id="IPR005490">
    <property type="entry name" value="LD_TPept_cat_dom"/>
</dbReference>
<dbReference type="RefSeq" id="WP_062218186.1">
    <property type="nucleotide sequence ID" value="NZ_CP012023.1"/>
</dbReference>
<evidence type="ECO:0000259" key="8">
    <source>
        <dbReference type="PROSITE" id="PS52029"/>
    </source>
</evidence>
<accession>A0A0N9ZGQ3</accession>
<dbReference type="SUPFAM" id="SSF141523">
    <property type="entry name" value="L,D-transpeptidase catalytic domain-like"/>
    <property type="match status" value="1"/>
</dbReference>
<evidence type="ECO:0000256" key="3">
    <source>
        <dbReference type="ARBA" id="ARBA00022679"/>
    </source>
</evidence>
<dbReference type="GO" id="GO:0008360">
    <property type="term" value="P:regulation of cell shape"/>
    <property type="evidence" value="ECO:0007669"/>
    <property type="project" value="UniProtKB-UniRule"/>
</dbReference>
<dbReference type="GO" id="GO:0016740">
    <property type="term" value="F:transferase activity"/>
    <property type="evidence" value="ECO:0007669"/>
    <property type="project" value="UniProtKB-KW"/>
</dbReference>
<feature type="active site" description="Nucleophile" evidence="7">
    <location>
        <position position="141"/>
    </location>
</feature>
<dbReference type="Gene3D" id="2.40.440.10">
    <property type="entry name" value="L,D-transpeptidase catalytic domain-like"/>
    <property type="match status" value="1"/>
</dbReference>
<keyword evidence="5 7" id="KW-0573">Peptidoglycan synthesis</keyword>
<organism evidence="9 10">
    <name type="scientific">Celeribacter marinus</name>
    <dbReference type="NCBI Taxonomy" id="1397108"/>
    <lineage>
        <taxon>Bacteria</taxon>
        <taxon>Pseudomonadati</taxon>
        <taxon>Pseudomonadota</taxon>
        <taxon>Alphaproteobacteria</taxon>
        <taxon>Rhodobacterales</taxon>
        <taxon>Roseobacteraceae</taxon>
        <taxon>Celeribacter</taxon>
    </lineage>
</organism>
<protein>
    <submittedName>
        <fullName evidence="9">ErfK/YbiS/YcfS/YnhG family protein</fullName>
    </submittedName>
</protein>
<evidence type="ECO:0000256" key="1">
    <source>
        <dbReference type="ARBA" id="ARBA00004752"/>
    </source>
</evidence>
<dbReference type="AlphaFoldDB" id="A0A0N9ZGQ3"/>
<evidence type="ECO:0000256" key="7">
    <source>
        <dbReference type="PROSITE-ProRule" id="PRU01373"/>
    </source>
</evidence>
<dbReference type="GO" id="GO:0004180">
    <property type="term" value="F:carboxypeptidase activity"/>
    <property type="evidence" value="ECO:0007669"/>
    <property type="project" value="UniProtKB-ARBA"/>
</dbReference>
<comment type="pathway">
    <text evidence="1 7">Cell wall biogenesis; peptidoglycan biosynthesis.</text>
</comment>
<evidence type="ECO:0000313" key="9">
    <source>
        <dbReference type="EMBL" id="ALI55743.1"/>
    </source>
</evidence>
<dbReference type="GO" id="GO:0071555">
    <property type="term" value="P:cell wall organization"/>
    <property type="evidence" value="ECO:0007669"/>
    <property type="project" value="UniProtKB-UniRule"/>
</dbReference>
<feature type="domain" description="L,D-TPase catalytic" evidence="8">
    <location>
        <begin position="34"/>
        <end position="165"/>
    </location>
</feature>
<comment type="similarity">
    <text evidence="2">Belongs to the YkuD family.</text>
</comment>
<keyword evidence="3" id="KW-0808">Transferase</keyword>
<name>A0A0N9ZGQ3_9RHOB</name>
<dbReference type="Pfam" id="PF03734">
    <property type="entry name" value="YkuD"/>
    <property type="match status" value="1"/>
</dbReference>
<evidence type="ECO:0000313" key="10">
    <source>
        <dbReference type="Proteomes" id="UP000064920"/>
    </source>
</evidence>
<dbReference type="InterPro" id="IPR038063">
    <property type="entry name" value="Transpep_catalytic_dom"/>
</dbReference>
<evidence type="ECO:0000256" key="2">
    <source>
        <dbReference type="ARBA" id="ARBA00005992"/>
    </source>
</evidence>
<feature type="active site" description="Proton donor/acceptor" evidence="7">
    <location>
        <position position="124"/>
    </location>
</feature>
<dbReference type="UniPathway" id="UPA00219"/>
<evidence type="ECO:0000256" key="6">
    <source>
        <dbReference type="ARBA" id="ARBA00023316"/>
    </source>
</evidence>
<dbReference type="CDD" id="cd16913">
    <property type="entry name" value="YkuD_like"/>
    <property type="match status" value="1"/>
</dbReference>
<dbReference type="KEGG" id="cmar:IMCC12053_1796"/>
<evidence type="ECO:0000256" key="4">
    <source>
        <dbReference type="ARBA" id="ARBA00022960"/>
    </source>
</evidence>
<dbReference type="STRING" id="1397108.IMCC12053_1796"/>
<dbReference type="GO" id="GO:0009252">
    <property type="term" value="P:peptidoglycan biosynthetic process"/>
    <property type="evidence" value="ECO:0007669"/>
    <property type="project" value="UniProtKB-UniPathway"/>
</dbReference>
<sequence>MYRRQFLCCLAALASVPQVAISRELKPYGGPQITRVVLHKSRRRLYLLSGETVVKDYKVGLGSAPAGPKRFEGDGKTPEGSYIIDRRNPNSSFHLSIGISYPNTQDQEFAAAHGKRAGGDIFIHGRARQNKGKGRDWTAGCIAVKDRHIEQIYMMVQLGTQIDIYP</sequence>
<keyword evidence="6 7" id="KW-0961">Cell wall biogenesis/degradation</keyword>
<gene>
    <name evidence="9" type="ORF">IMCC12053_1796</name>
</gene>